<evidence type="ECO:0000313" key="1">
    <source>
        <dbReference type="EMBL" id="KAJ8981025.1"/>
    </source>
</evidence>
<keyword evidence="2" id="KW-1185">Reference proteome</keyword>
<reference evidence="1" key="1">
    <citation type="journal article" date="2023" name="Insect Mol. Biol.">
        <title>Genome sequencing provides insights into the evolution of gene families encoding plant cell wall-degrading enzymes in longhorned beetles.</title>
        <authorList>
            <person name="Shin N.R."/>
            <person name="Okamura Y."/>
            <person name="Kirsch R."/>
            <person name="Pauchet Y."/>
        </authorList>
    </citation>
    <scope>NUCLEOTIDE SEQUENCE</scope>
    <source>
        <strain evidence="1">MMC_N1</strain>
    </source>
</reference>
<dbReference type="Proteomes" id="UP001162164">
    <property type="component" value="Unassembled WGS sequence"/>
</dbReference>
<name>A0ABQ9JRW9_9CUCU</name>
<dbReference type="EMBL" id="JAPWTJ010000210">
    <property type="protein sequence ID" value="KAJ8981025.1"/>
    <property type="molecule type" value="Genomic_DNA"/>
</dbReference>
<sequence length="119" mass="13525">MAHVYARPHHMLHTEEEVLDIVEDDPSTSTREIARQGWLSHVLGISNTDLMHIMLLLTSDPYISSLRKTTTKRPVELDENEIKEYLIEEEPLDSSYHFDFATAIPLGDEGSDLSSDSDN</sequence>
<organism evidence="1 2">
    <name type="scientific">Molorchus minor</name>
    <dbReference type="NCBI Taxonomy" id="1323400"/>
    <lineage>
        <taxon>Eukaryota</taxon>
        <taxon>Metazoa</taxon>
        <taxon>Ecdysozoa</taxon>
        <taxon>Arthropoda</taxon>
        <taxon>Hexapoda</taxon>
        <taxon>Insecta</taxon>
        <taxon>Pterygota</taxon>
        <taxon>Neoptera</taxon>
        <taxon>Endopterygota</taxon>
        <taxon>Coleoptera</taxon>
        <taxon>Polyphaga</taxon>
        <taxon>Cucujiformia</taxon>
        <taxon>Chrysomeloidea</taxon>
        <taxon>Cerambycidae</taxon>
        <taxon>Lamiinae</taxon>
        <taxon>Monochamini</taxon>
        <taxon>Molorchus</taxon>
    </lineage>
</organism>
<proteinExistence type="predicted"/>
<comment type="caution">
    <text evidence="1">The sequence shown here is derived from an EMBL/GenBank/DDBJ whole genome shotgun (WGS) entry which is preliminary data.</text>
</comment>
<accession>A0ABQ9JRW9</accession>
<gene>
    <name evidence="1" type="ORF">NQ317_002880</name>
</gene>
<protein>
    <submittedName>
        <fullName evidence="1">Uncharacterized protein</fullName>
    </submittedName>
</protein>
<evidence type="ECO:0000313" key="2">
    <source>
        <dbReference type="Proteomes" id="UP001162164"/>
    </source>
</evidence>